<evidence type="ECO:0000313" key="1">
    <source>
        <dbReference type="EMBL" id="ABA22636.1"/>
    </source>
</evidence>
<accession>Q3M8Q0</accession>
<dbReference type="Proteomes" id="UP000002533">
    <property type="component" value="Chromosome"/>
</dbReference>
<protein>
    <submittedName>
        <fullName evidence="1">Uncharacterized protein</fullName>
    </submittedName>
</protein>
<organism evidence="1 2">
    <name type="scientific">Trichormus variabilis (strain ATCC 29413 / PCC 7937)</name>
    <name type="common">Anabaena variabilis</name>
    <dbReference type="NCBI Taxonomy" id="240292"/>
    <lineage>
        <taxon>Bacteria</taxon>
        <taxon>Bacillati</taxon>
        <taxon>Cyanobacteriota</taxon>
        <taxon>Cyanophyceae</taxon>
        <taxon>Nostocales</taxon>
        <taxon>Nostocaceae</taxon>
        <taxon>Trichormus</taxon>
    </lineage>
</organism>
<dbReference type="HOGENOM" id="CLU_3362880_0_0_3"/>
<evidence type="ECO:0000313" key="2">
    <source>
        <dbReference type="Proteomes" id="UP000002533"/>
    </source>
</evidence>
<name>Q3M8Q0_TRIV2</name>
<dbReference type="AlphaFoldDB" id="Q3M8Q0"/>
<dbReference type="KEGG" id="ava:Ava_3026"/>
<dbReference type="EMBL" id="CP000117">
    <property type="protein sequence ID" value="ABA22636.1"/>
    <property type="molecule type" value="Genomic_DNA"/>
</dbReference>
<sequence>MTTTMAITNLIQFNNLRGDIFGGVIAAIVPLPLAF</sequence>
<gene>
    <name evidence="1" type="ordered locus">Ava_3026</name>
</gene>
<proteinExistence type="predicted"/>
<reference evidence="2" key="1">
    <citation type="journal article" date="2014" name="Stand. Genomic Sci.">
        <title>Complete genome sequence of Anabaena variabilis ATCC 29413.</title>
        <authorList>
            <person name="Thiel T."/>
            <person name="Pratte B.S."/>
            <person name="Zhong J."/>
            <person name="Goodwin L."/>
            <person name="Copeland A."/>
            <person name="Lucas S."/>
            <person name="Han C."/>
            <person name="Pitluck S."/>
            <person name="Land M.L."/>
            <person name="Kyrpides N.C."/>
            <person name="Woyke T."/>
        </authorList>
    </citation>
    <scope>NUCLEOTIDE SEQUENCE [LARGE SCALE GENOMIC DNA]</scope>
    <source>
        <strain evidence="2">ATCC 29413 / PCC 7937</strain>
    </source>
</reference>